<sequence>MFLDKNDDQQETIELDQTLEFNPKVNISKKEIQKLPDFARSQIIKQVKNDILNNEKSIKNARRKRFLSVIAIFLISITLIATLIYLFAGVVFDLV</sequence>
<evidence type="ECO:0000256" key="1">
    <source>
        <dbReference type="SAM" id="Phobius"/>
    </source>
</evidence>
<evidence type="ECO:0000313" key="3">
    <source>
        <dbReference type="Proteomes" id="UP000027088"/>
    </source>
</evidence>
<dbReference type="EMBL" id="CP007521">
    <property type="protein sequence ID" value="AIA29574.1"/>
    <property type="molecule type" value="Genomic_DNA"/>
</dbReference>
<dbReference type="Proteomes" id="UP000027088">
    <property type="component" value="Chromosome"/>
</dbReference>
<organism evidence="2 3">
    <name type="scientific">Mycoplasmopsis californica</name>
    <dbReference type="NCBI Taxonomy" id="2113"/>
    <lineage>
        <taxon>Bacteria</taxon>
        <taxon>Bacillati</taxon>
        <taxon>Mycoplasmatota</taxon>
        <taxon>Mycoplasmoidales</taxon>
        <taxon>Metamycoplasmataceae</taxon>
        <taxon>Mycoplasmopsis</taxon>
    </lineage>
</organism>
<keyword evidence="3" id="KW-1185">Reference proteome</keyword>
<reference evidence="2 3" key="1">
    <citation type="journal article" date="2014" name="Genome Announc.">
        <title>Complete Genome Sequence of the Bovine Mastitis Pathogen Mycoplasma californicum Strain ST-6T (ATCC 33461T).</title>
        <authorList>
            <person name="Calcutt M.J."/>
            <person name="Foecking M.F."/>
            <person name="Fox L.K."/>
        </authorList>
    </citation>
    <scope>NUCLEOTIDE SEQUENCE [LARGE SCALE GENOMIC DNA]</scope>
    <source>
        <strain evidence="2 3">ST-6</strain>
    </source>
</reference>
<keyword evidence="1" id="KW-0472">Membrane</keyword>
<protein>
    <submittedName>
        <fullName evidence="2">Uncharacterized protein</fullName>
    </submittedName>
</protein>
<name>A0A059XM19_9BACT</name>
<dbReference type="RefSeq" id="WP_038561857.1">
    <property type="nucleotide sequence ID" value="NZ_CP007521.1"/>
</dbReference>
<accession>A0A059XM19</accession>
<keyword evidence="1" id="KW-1133">Transmembrane helix</keyword>
<feature type="transmembrane region" description="Helical" evidence="1">
    <location>
        <begin position="66"/>
        <end position="92"/>
    </location>
</feature>
<gene>
    <name evidence="2" type="ORF">MCFN_02180</name>
</gene>
<evidence type="ECO:0000313" key="2">
    <source>
        <dbReference type="EMBL" id="AIA29574.1"/>
    </source>
</evidence>
<proteinExistence type="predicted"/>
<dbReference type="KEGG" id="mcr:MCFN_02180"/>
<keyword evidence="1" id="KW-0812">Transmembrane</keyword>
<dbReference type="AlphaFoldDB" id="A0A059XM19"/>